<keyword evidence="1" id="KW-1133">Transmembrane helix</keyword>
<dbReference type="Proteomes" id="UP000183918">
    <property type="component" value="Unassembled WGS sequence"/>
</dbReference>
<reference evidence="2 3" key="1">
    <citation type="submission" date="2016-10" db="EMBL/GenBank/DDBJ databases">
        <authorList>
            <person name="de Groot N.N."/>
        </authorList>
    </citation>
    <scope>NUCLEOTIDE SEQUENCE [LARGE SCALE GENOMIC DNA]</scope>
    <source>
        <strain evidence="2 3">DSM 14045</strain>
    </source>
</reference>
<dbReference type="OrthoDB" id="9784298at2"/>
<gene>
    <name evidence="2" type="ORF">SAMN02910414_02010</name>
</gene>
<dbReference type="PANTHER" id="PTHR36434:SF1">
    <property type="entry name" value="MEMBRANE PROTEASE YUGP-RELATED"/>
    <property type="match status" value="1"/>
</dbReference>
<dbReference type="RefSeq" id="WP_074718593.1">
    <property type="nucleotide sequence ID" value="NZ_FNPG01000025.1"/>
</dbReference>
<evidence type="ECO:0000313" key="2">
    <source>
        <dbReference type="EMBL" id="SDY63443.1"/>
    </source>
</evidence>
<dbReference type="InterPro" id="IPR007395">
    <property type="entry name" value="Zn_peptidase_2"/>
</dbReference>
<name>A0A1H3LGA8_9FIRM</name>
<evidence type="ECO:0000313" key="3">
    <source>
        <dbReference type="Proteomes" id="UP000183918"/>
    </source>
</evidence>
<dbReference type="PANTHER" id="PTHR36434">
    <property type="entry name" value="MEMBRANE PROTEASE YUGP-RELATED"/>
    <property type="match status" value="1"/>
</dbReference>
<dbReference type="Pfam" id="PF04298">
    <property type="entry name" value="Zn_peptidase_2"/>
    <property type="match status" value="1"/>
</dbReference>
<protein>
    <recommendedName>
        <fullName evidence="4">Peptidase</fullName>
    </recommendedName>
</protein>
<accession>A0A1H3LGA8</accession>
<keyword evidence="1" id="KW-0472">Membrane</keyword>
<keyword evidence="1" id="KW-0812">Transmembrane</keyword>
<feature type="transmembrane region" description="Helical" evidence="1">
    <location>
        <begin position="202"/>
        <end position="230"/>
    </location>
</feature>
<organism evidence="2 3">
    <name type="scientific">Lachnobacterium bovis DSM 14045</name>
    <dbReference type="NCBI Taxonomy" id="1122142"/>
    <lineage>
        <taxon>Bacteria</taxon>
        <taxon>Bacillati</taxon>
        <taxon>Bacillota</taxon>
        <taxon>Clostridia</taxon>
        <taxon>Lachnospirales</taxon>
        <taxon>Lachnospiraceae</taxon>
        <taxon>Lachnobacterium</taxon>
    </lineage>
</organism>
<dbReference type="EMBL" id="FNPG01000025">
    <property type="protein sequence ID" value="SDY63443.1"/>
    <property type="molecule type" value="Genomic_DNA"/>
</dbReference>
<feature type="transmembrane region" description="Helical" evidence="1">
    <location>
        <begin position="152"/>
        <end position="172"/>
    </location>
</feature>
<keyword evidence="3" id="KW-1185">Reference proteome</keyword>
<evidence type="ECO:0008006" key="4">
    <source>
        <dbReference type="Google" id="ProtNLM"/>
    </source>
</evidence>
<feature type="transmembrane region" description="Helical" evidence="1">
    <location>
        <begin position="12"/>
        <end position="34"/>
    </location>
</feature>
<sequence>MGYYGYNYYDPTIIFILLGVVISLLATINIRLTFFRFKRKNSKSGYTAREVAEMILHNAGIYGVDIEHVSGSLTDHYDPRNDVVRLSDTVYNSSSIAAIGVAAHECGHVIQYHKGYKPIFIRNSMVGIVNIGSYLSYPMLVIGFILGRYNLAKIGVLLFSLTLLFQLITLPVEFNASRRAINILSSTGSYLTPKEVKGAKKVLIAAALTYVAALFTTLLQIARFVALIALNESRDD</sequence>
<dbReference type="AlphaFoldDB" id="A0A1H3LGA8"/>
<feature type="transmembrane region" description="Helical" evidence="1">
    <location>
        <begin position="124"/>
        <end position="146"/>
    </location>
</feature>
<evidence type="ECO:0000256" key="1">
    <source>
        <dbReference type="SAM" id="Phobius"/>
    </source>
</evidence>
<proteinExistence type="predicted"/>